<feature type="signal peptide" evidence="1">
    <location>
        <begin position="1"/>
        <end position="19"/>
    </location>
</feature>
<dbReference type="InterPro" id="IPR021889">
    <property type="entry name" value="DUF3500"/>
</dbReference>
<gene>
    <name evidence="2" type="ORF">SAMN04515674_10794</name>
</gene>
<protein>
    <recommendedName>
        <fullName evidence="4">DUF3500 domain-containing protein</fullName>
    </recommendedName>
</protein>
<reference evidence="2 3" key="1">
    <citation type="submission" date="2016-10" db="EMBL/GenBank/DDBJ databases">
        <authorList>
            <person name="de Groot N.N."/>
        </authorList>
    </citation>
    <scope>NUCLEOTIDE SEQUENCE [LARGE SCALE GENOMIC DNA]</scope>
    <source>
        <strain evidence="3">E92,LMG 26720,CCM 7988</strain>
    </source>
</reference>
<evidence type="ECO:0000256" key="1">
    <source>
        <dbReference type="SAM" id="SignalP"/>
    </source>
</evidence>
<dbReference type="AlphaFoldDB" id="A0A1I5UBK2"/>
<keyword evidence="3" id="KW-1185">Reference proteome</keyword>
<organism evidence="2 3">
    <name type="scientific">Pseudarcicella hirudinis</name>
    <dbReference type="NCBI Taxonomy" id="1079859"/>
    <lineage>
        <taxon>Bacteria</taxon>
        <taxon>Pseudomonadati</taxon>
        <taxon>Bacteroidota</taxon>
        <taxon>Cytophagia</taxon>
        <taxon>Cytophagales</taxon>
        <taxon>Flectobacillaceae</taxon>
        <taxon>Pseudarcicella</taxon>
    </lineage>
</organism>
<dbReference type="Proteomes" id="UP000199306">
    <property type="component" value="Unassembled WGS sequence"/>
</dbReference>
<dbReference type="PANTHER" id="PTHR37489">
    <property type="entry name" value="DUF3500 DOMAIN-CONTAINING PROTEIN"/>
    <property type="match status" value="1"/>
</dbReference>
<name>A0A1I5UBK2_9BACT</name>
<dbReference type="EMBL" id="FOXH01000007">
    <property type="protein sequence ID" value="SFP92641.1"/>
    <property type="molecule type" value="Genomic_DNA"/>
</dbReference>
<dbReference type="PANTHER" id="PTHR37489:SF1">
    <property type="entry name" value="DUF3500 DOMAIN-CONTAINING PROTEIN"/>
    <property type="match status" value="1"/>
</dbReference>
<dbReference type="RefSeq" id="WP_177219404.1">
    <property type="nucleotide sequence ID" value="NZ_JBHLXN010000001.1"/>
</dbReference>
<proteinExistence type="predicted"/>
<evidence type="ECO:0008006" key="4">
    <source>
        <dbReference type="Google" id="ProtNLM"/>
    </source>
</evidence>
<accession>A0A1I5UBK2</accession>
<sequence>MRKLSFLTILFFQITQLFAQSGLTKNQENIKLVNSFLSSLSPDIKSKVLLPFEGTERLRWSNLPQQSYQRAGVKWNTLSNEQRRAIHTLLRSMLSTEGYLKAVGIIETDEIRGEIMKSEQNRDAHNYSQNNYFIAVFGEPSLTQPWGWKFEGHHLSLNFTFTKNGISCTPLFTGMNPAEVLDGPLAGRRVMAVEYQTAKDLLASMSEAQKKQTVISAKMPDDGNNGPDVTARTGNEPFLKTFEGISYKEMTATQKGMILQLINAWAGNVTPELAKQKLEKLHKTDLDNIHFSWYGDTGDKAFYYRIHAPGMIIEFSNRLSESNHIHSVWRDLDDDFGKDLIK</sequence>
<dbReference type="Pfam" id="PF12006">
    <property type="entry name" value="DUF3500"/>
    <property type="match status" value="1"/>
</dbReference>
<dbReference type="STRING" id="1079859.SAMN04515674_10794"/>
<evidence type="ECO:0000313" key="2">
    <source>
        <dbReference type="EMBL" id="SFP92641.1"/>
    </source>
</evidence>
<feature type="chain" id="PRO_5011584406" description="DUF3500 domain-containing protein" evidence="1">
    <location>
        <begin position="20"/>
        <end position="342"/>
    </location>
</feature>
<evidence type="ECO:0000313" key="3">
    <source>
        <dbReference type="Proteomes" id="UP000199306"/>
    </source>
</evidence>
<keyword evidence="1" id="KW-0732">Signal</keyword>